<evidence type="ECO:0000313" key="2">
    <source>
        <dbReference type="EMBL" id="APH72230.1"/>
    </source>
</evidence>
<dbReference type="EMBL" id="CP018171">
    <property type="protein sequence ID" value="APH72230.1"/>
    <property type="molecule type" value="Genomic_DNA"/>
</dbReference>
<feature type="chain" id="PRO_5013289960" evidence="1">
    <location>
        <begin position="32"/>
        <end position="212"/>
    </location>
</feature>
<evidence type="ECO:0000256" key="1">
    <source>
        <dbReference type="SAM" id="SignalP"/>
    </source>
</evidence>
<evidence type="ECO:0000313" key="3">
    <source>
        <dbReference type="Proteomes" id="UP000182840"/>
    </source>
</evidence>
<gene>
    <name evidence="2" type="ORF">BSQ44_13300</name>
</gene>
<organism evidence="2 3">
    <name type="scientific">Aquibium oceanicum</name>
    <dbReference type="NCBI Taxonomy" id="1670800"/>
    <lineage>
        <taxon>Bacteria</taxon>
        <taxon>Pseudomonadati</taxon>
        <taxon>Pseudomonadota</taxon>
        <taxon>Alphaproteobacteria</taxon>
        <taxon>Hyphomicrobiales</taxon>
        <taxon>Phyllobacteriaceae</taxon>
        <taxon>Aquibium</taxon>
    </lineage>
</organism>
<keyword evidence="3" id="KW-1185">Reference proteome</keyword>
<protein>
    <submittedName>
        <fullName evidence="2">Invasion-associated locus B family protein</fullName>
    </submittedName>
</protein>
<dbReference type="InterPro" id="IPR010642">
    <property type="entry name" value="Invasion_prot_B"/>
</dbReference>
<dbReference type="InterPro" id="IPR038696">
    <property type="entry name" value="IalB_sf"/>
</dbReference>
<dbReference type="RefSeq" id="WP_072604914.1">
    <property type="nucleotide sequence ID" value="NZ_CP018171.1"/>
</dbReference>
<dbReference type="Gene3D" id="2.60.40.1880">
    <property type="entry name" value="Invasion associated locus B (IalB) protein"/>
    <property type="match status" value="1"/>
</dbReference>
<dbReference type="AlphaFoldDB" id="A0A1L3SS88"/>
<dbReference type="Pfam" id="PF06776">
    <property type="entry name" value="IalB"/>
    <property type="match status" value="1"/>
</dbReference>
<dbReference type="OrthoDB" id="8017994at2"/>
<dbReference type="STRING" id="1670800.BSQ44_13300"/>
<accession>A0A1L3SS88</accession>
<feature type="signal peptide" evidence="1">
    <location>
        <begin position="1"/>
        <end position="31"/>
    </location>
</feature>
<sequence>MQVKANNIARSLILAAAGTGFVAASIVPVSAQQQQAPQPPRGWFKACSKQEDIDICNVQNVVLADSGQLITGVSLIEIKGKVNRKVFQVTVPTGRMMQPGIGMQVDGGKAQKVDYAVCFPDRCVAEVPLTDGLVGSFKKGTELTLTSVNFQNQPNPIKVSLQGFTDAFDGAPLQQADIEDRQKKLQEFVSKNNEDFAKKLKEEQEKAKAAAN</sequence>
<reference evidence="3" key="1">
    <citation type="submission" date="2016-11" db="EMBL/GenBank/DDBJ databases">
        <title>Mesorhizobium oceanicum sp. nov., isolated from deep seawater in South China Sea.</title>
        <authorList>
            <person name="Fu G.-Y."/>
        </authorList>
    </citation>
    <scope>NUCLEOTIDE SEQUENCE [LARGE SCALE GENOMIC DNA]</scope>
    <source>
        <strain evidence="3">B7</strain>
    </source>
</reference>
<name>A0A1L3SS88_9HYPH</name>
<dbReference type="KEGG" id="meso:BSQ44_13300"/>
<proteinExistence type="predicted"/>
<keyword evidence="1" id="KW-0732">Signal</keyword>
<dbReference type="Proteomes" id="UP000182840">
    <property type="component" value="Chromosome"/>
</dbReference>